<dbReference type="STRING" id="1246637.MTBBW1_1910002"/>
<evidence type="ECO:0000313" key="1">
    <source>
        <dbReference type="EMBL" id="SLM29649.1"/>
    </source>
</evidence>
<dbReference type="PANTHER" id="PTHR35810">
    <property type="entry name" value="CYTOPLASMIC PROTEIN-RELATED"/>
    <property type="match status" value="1"/>
</dbReference>
<dbReference type="EMBL" id="FWEV01000103">
    <property type="protein sequence ID" value="SLM29649.1"/>
    <property type="molecule type" value="Genomic_DNA"/>
</dbReference>
<dbReference type="Proteomes" id="UP000191931">
    <property type="component" value="Unassembled WGS sequence"/>
</dbReference>
<reference evidence="1 2" key="1">
    <citation type="submission" date="2017-03" db="EMBL/GenBank/DDBJ databases">
        <authorList>
            <person name="Afonso C.L."/>
            <person name="Miller P.J."/>
            <person name="Scott M.A."/>
            <person name="Spackman E."/>
            <person name="Goraichik I."/>
            <person name="Dimitrov K.M."/>
            <person name="Suarez D.L."/>
            <person name="Swayne D.E."/>
        </authorList>
    </citation>
    <scope>NUCLEOTIDE SEQUENCE [LARGE SCALE GENOMIC DNA]</scope>
    <source>
        <strain evidence="1">PRJEB14757</strain>
    </source>
</reference>
<sequence>MYLDFAELQATNGRLMKMQDWIQKLDDFLRISEKELLTNAGKISHKKAVEKAKSEYDKYRKAEDKKYISDFDREMKKLLEDKKK</sequence>
<name>A0A1W1HB32_9BACT</name>
<evidence type="ECO:0008006" key="3">
    <source>
        <dbReference type="Google" id="ProtNLM"/>
    </source>
</evidence>
<proteinExistence type="predicted"/>
<evidence type="ECO:0000313" key="2">
    <source>
        <dbReference type="Proteomes" id="UP000191931"/>
    </source>
</evidence>
<dbReference type="AlphaFoldDB" id="A0A1W1HB32"/>
<dbReference type="Pfam" id="PF13310">
    <property type="entry name" value="Virulence_RhuM"/>
    <property type="match status" value="1"/>
</dbReference>
<dbReference type="InterPro" id="IPR011204">
    <property type="entry name" value="Virulence_RhuM-like"/>
</dbReference>
<dbReference type="PANTHER" id="PTHR35810:SF1">
    <property type="entry name" value="CYTOPLASMIC PROTEIN"/>
    <property type="match status" value="1"/>
</dbReference>
<protein>
    <recommendedName>
        <fullName evidence="3">Virulence protein</fullName>
    </recommendedName>
</protein>
<organism evidence="1 2">
    <name type="scientific">Desulfamplus magnetovallimortis</name>
    <dbReference type="NCBI Taxonomy" id="1246637"/>
    <lineage>
        <taxon>Bacteria</taxon>
        <taxon>Pseudomonadati</taxon>
        <taxon>Thermodesulfobacteriota</taxon>
        <taxon>Desulfobacteria</taxon>
        <taxon>Desulfobacterales</taxon>
        <taxon>Desulfobacteraceae</taxon>
        <taxon>Desulfamplus</taxon>
    </lineage>
</organism>
<accession>A0A1W1HB32</accession>
<gene>
    <name evidence="1" type="ORF">MTBBW1_1910002</name>
</gene>
<keyword evidence="2" id="KW-1185">Reference proteome</keyword>